<dbReference type="PROSITE" id="PS51217">
    <property type="entry name" value="UVRD_HELICASE_CTER"/>
    <property type="match status" value="1"/>
</dbReference>
<keyword evidence="10" id="KW-0413">Isomerase</keyword>
<dbReference type="InterPro" id="IPR014151">
    <property type="entry name" value="DNA_helicase_AddA"/>
</dbReference>
<evidence type="ECO:0000256" key="10">
    <source>
        <dbReference type="ARBA" id="ARBA00023235"/>
    </source>
</evidence>
<accession>A0A2N5XMY6</accession>
<keyword evidence="6" id="KW-0269">Exonuclease</keyword>
<dbReference type="InterPro" id="IPR014016">
    <property type="entry name" value="UvrD-like_ATP-bd"/>
</dbReference>
<dbReference type="GO" id="GO:0003677">
    <property type="term" value="F:DNA binding"/>
    <property type="evidence" value="ECO:0007669"/>
    <property type="project" value="UniProtKB-KW"/>
</dbReference>
<dbReference type="InterPro" id="IPR011335">
    <property type="entry name" value="Restrct_endonuc-II-like"/>
</dbReference>
<dbReference type="Gene3D" id="3.40.50.300">
    <property type="entry name" value="P-loop containing nucleotide triphosphate hydrolases"/>
    <property type="match status" value="4"/>
</dbReference>
<evidence type="ECO:0000313" key="19">
    <source>
        <dbReference type="Proteomes" id="UP000234881"/>
    </source>
</evidence>
<name>A0A2N5XMY6_9HYPH</name>
<keyword evidence="9" id="KW-0234">DNA repair</keyword>
<dbReference type="GO" id="GO:0004527">
    <property type="term" value="F:exonuclease activity"/>
    <property type="evidence" value="ECO:0007669"/>
    <property type="project" value="UniProtKB-KW"/>
</dbReference>
<keyword evidence="8" id="KW-0238">DNA-binding</keyword>
<dbReference type="PROSITE" id="PS51198">
    <property type="entry name" value="UVRD_HELICASE_ATP_BIND"/>
    <property type="match status" value="1"/>
</dbReference>
<evidence type="ECO:0000313" key="18">
    <source>
        <dbReference type="EMBL" id="PLW75889.1"/>
    </source>
</evidence>
<comment type="caution">
    <text evidence="18">The sequence shown here is derived from an EMBL/GenBank/DDBJ whole genome shotgun (WGS) entry which is preliminary data.</text>
</comment>
<evidence type="ECO:0000256" key="2">
    <source>
        <dbReference type="ARBA" id="ARBA00022741"/>
    </source>
</evidence>
<organism evidence="18 19">
    <name type="scientific">Cohaesibacter celericrescens</name>
    <dbReference type="NCBI Taxonomy" id="2067669"/>
    <lineage>
        <taxon>Bacteria</taxon>
        <taxon>Pseudomonadati</taxon>
        <taxon>Pseudomonadota</taxon>
        <taxon>Alphaproteobacteria</taxon>
        <taxon>Hyphomicrobiales</taxon>
        <taxon>Cohaesibacteraceae</taxon>
    </lineage>
</organism>
<comment type="catalytic activity">
    <reaction evidence="11">
        <text>Couples ATP hydrolysis with the unwinding of duplex DNA by translocating in the 3'-5' direction.</text>
        <dbReference type="EC" id="5.6.2.4"/>
    </reaction>
</comment>
<dbReference type="InterPro" id="IPR000212">
    <property type="entry name" value="DNA_helicase_UvrD/REP"/>
</dbReference>
<evidence type="ECO:0000256" key="11">
    <source>
        <dbReference type="ARBA" id="ARBA00034617"/>
    </source>
</evidence>
<dbReference type="EC" id="5.6.2.4" evidence="12"/>
<dbReference type="EMBL" id="PKUQ01000042">
    <property type="protein sequence ID" value="PLW75889.1"/>
    <property type="molecule type" value="Genomic_DNA"/>
</dbReference>
<keyword evidence="3" id="KW-0227">DNA damage</keyword>
<dbReference type="PANTHER" id="PTHR11070">
    <property type="entry name" value="UVRD / RECB / PCRA DNA HELICASE FAMILY MEMBER"/>
    <property type="match status" value="1"/>
</dbReference>
<gene>
    <name evidence="18" type="primary">addA</name>
    <name evidence="18" type="ORF">C0081_17450</name>
</gene>
<dbReference type="PANTHER" id="PTHR11070:SF2">
    <property type="entry name" value="ATP-DEPENDENT DNA HELICASE SRS2"/>
    <property type="match status" value="1"/>
</dbReference>
<dbReference type="Proteomes" id="UP000234881">
    <property type="component" value="Unassembled WGS sequence"/>
</dbReference>
<keyword evidence="5 15" id="KW-0347">Helicase</keyword>
<dbReference type="SUPFAM" id="SSF52540">
    <property type="entry name" value="P-loop containing nucleoside triphosphate hydrolases"/>
    <property type="match status" value="1"/>
</dbReference>
<keyword evidence="19" id="KW-1185">Reference proteome</keyword>
<dbReference type="Gene3D" id="1.10.486.10">
    <property type="entry name" value="PCRA, domain 4"/>
    <property type="match status" value="1"/>
</dbReference>
<keyword evidence="7 15" id="KW-0067">ATP-binding</keyword>
<dbReference type="Pfam" id="PF13361">
    <property type="entry name" value="UvrD_C"/>
    <property type="match status" value="1"/>
</dbReference>
<keyword evidence="4 15" id="KW-0378">Hydrolase</keyword>
<keyword evidence="1" id="KW-0540">Nuclease</keyword>
<dbReference type="GO" id="GO:0033202">
    <property type="term" value="C:DNA helicase complex"/>
    <property type="evidence" value="ECO:0007669"/>
    <property type="project" value="TreeGrafter"/>
</dbReference>
<feature type="domain" description="UvrD-like helicase ATP-binding" evidence="16">
    <location>
        <begin position="16"/>
        <end position="511"/>
    </location>
</feature>
<evidence type="ECO:0000256" key="8">
    <source>
        <dbReference type="ARBA" id="ARBA00023125"/>
    </source>
</evidence>
<dbReference type="GO" id="GO:0005829">
    <property type="term" value="C:cytosol"/>
    <property type="evidence" value="ECO:0007669"/>
    <property type="project" value="TreeGrafter"/>
</dbReference>
<dbReference type="GO" id="GO:0000725">
    <property type="term" value="P:recombinational repair"/>
    <property type="evidence" value="ECO:0007669"/>
    <property type="project" value="TreeGrafter"/>
</dbReference>
<dbReference type="InterPro" id="IPR014017">
    <property type="entry name" value="DNA_helicase_UvrD-like_C"/>
</dbReference>
<proteinExistence type="predicted"/>
<dbReference type="AlphaFoldDB" id="A0A2N5XMY6"/>
<keyword evidence="2 15" id="KW-0547">Nucleotide-binding</keyword>
<dbReference type="SUPFAM" id="SSF52980">
    <property type="entry name" value="Restriction endonuclease-like"/>
    <property type="match status" value="1"/>
</dbReference>
<evidence type="ECO:0000256" key="12">
    <source>
        <dbReference type="ARBA" id="ARBA00034808"/>
    </source>
</evidence>
<dbReference type="GO" id="GO:0005524">
    <property type="term" value="F:ATP binding"/>
    <property type="evidence" value="ECO:0007669"/>
    <property type="project" value="UniProtKB-UniRule"/>
</dbReference>
<dbReference type="InterPro" id="IPR011604">
    <property type="entry name" value="PDDEXK-like_dom_sf"/>
</dbReference>
<evidence type="ECO:0000256" key="3">
    <source>
        <dbReference type="ARBA" id="ARBA00022763"/>
    </source>
</evidence>
<dbReference type="Gene3D" id="3.90.320.10">
    <property type="match status" value="1"/>
</dbReference>
<dbReference type="Pfam" id="PF00580">
    <property type="entry name" value="UvrD-helicase"/>
    <property type="match status" value="1"/>
</dbReference>
<evidence type="ECO:0000259" key="16">
    <source>
        <dbReference type="PROSITE" id="PS51198"/>
    </source>
</evidence>
<dbReference type="NCBIfam" id="TIGR02784">
    <property type="entry name" value="addA_alphas"/>
    <property type="match status" value="1"/>
</dbReference>
<sequence>MVPSRRGGISMAFQIPADTLDAQARASDPKNSAWVSANAGSGKTFVLARRVIRLLLAGTEPSRILCLTFTKAAAAEMSNRVFAELGSWTELSDDELRQKLEELEGNKPSEATLQLARRLFARALETPGGLKIQTLHAFAERLLHQFPLEANVPAHFEILDDQLASDLLGAALSHVMRTARLEIRPAWSSALNQLITHMGDMDIQSALISLVRDREGFGRFMEASEMRIESNGAVGLDAALAHLRDVLGLEAGDNMQALEAAVPFGPNFPKSYIAELVPLFETGGKRDKEQAALMRTVLASSSPIEQASVWRSLFRKKDGAAKALSTTASKKILASDGALQSMIEQEQDRLDILQDKTNALLTLEMSRALFTLAEGVIGYYERAKAARGLMDFDDLIFKAANLLKPVNAAAWVHYKLDQGIDHILVDEAQDTNPNQWMIIRQLGEEFFSGEGARPDTQRTIFAVGDEKQSIYSFQGAQPQWFADMRDFFKTRAKAADKPFHDLKLRLSFRSTPHVLRSVDEVFSNATTYEALSSDKEATVHEPIRHRDPGLVEVWPLFEPQEQQDEEDWAKPLDAQGDTSPEVVLAKVIAKTIFQWLEDGEHLEGSGKPISAGDVLVLVRKRGPFVTAVNRALKEAGLPVAGADRLALLDHIAVMDLLALGDVMLLPEDDLSLAAVLKSPLFGLSEDRLFDLAHAHGGRKTKLWDTLKARAEKGRAEDSDFAAIFTQLASWQSQIDFQPPFDFFAQILGPDGKRQAFIERLGPEADEVMDELLSRALDFEKNQTPNLQAFLAAMRQGGAEIKRDMGAASNQIRVMTVHGSKGLEAPIVFLVDGTGQPANARHHPNLVKLPAANGGPELMAWKAPRADQPAPIAASLSHWDALAEEEYLRLLYVGMTRAEDRLYLCGYNGVRGPAENCWYEVARRALSAELQDVAHPVTGDTIHRWQLQGTFAPKAVQTPVAQPATPSKEAMPDWVKQPAAPAPALIPLLQPSRAAEKIEADQSAFFGPATGALKGRVHDWEPRRRGTLIHSLFEHLPQLPAQRQQHAGLAYLARVAKDMPLEARQDMLAEILALLRQPDFADLFGPDSQAEVSLTGWVDVNNERHAVSGQIDRLVITPNAVVVVDYKTNRHVPETQAEIPVAYQVQMALYARLLQPLYPGKKILTLLLWTAVPSIMAVNEAQRQSALDQIGVNAIIGP</sequence>
<evidence type="ECO:0000256" key="4">
    <source>
        <dbReference type="ARBA" id="ARBA00022801"/>
    </source>
</evidence>
<dbReference type="GO" id="GO:0043138">
    <property type="term" value="F:3'-5' DNA helicase activity"/>
    <property type="evidence" value="ECO:0007669"/>
    <property type="project" value="UniProtKB-EC"/>
</dbReference>
<feature type="domain" description="UvrD-like helicase C-terminal" evidence="17">
    <location>
        <begin position="541"/>
        <end position="821"/>
    </location>
</feature>
<evidence type="ECO:0000256" key="6">
    <source>
        <dbReference type="ARBA" id="ARBA00022839"/>
    </source>
</evidence>
<dbReference type="Pfam" id="PF12705">
    <property type="entry name" value="PDDEXK_1"/>
    <property type="match status" value="1"/>
</dbReference>
<comment type="catalytic activity">
    <reaction evidence="14">
        <text>ATP + H2O = ADP + phosphate + H(+)</text>
        <dbReference type="Rhea" id="RHEA:13065"/>
        <dbReference type="ChEBI" id="CHEBI:15377"/>
        <dbReference type="ChEBI" id="CHEBI:15378"/>
        <dbReference type="ChEBI" id="CHEBI:30616"/>
        <dbReference type="ChEBI" id="CHEBI:43474"/>
        <dbReference type="ChEBI" id="CHEBI:456216"/>
        <dbReference type="EC" id="5.6.2.4"/>
    </reaction>
</comment>
<evidence type="ECO:0000256" key="9">
    <source>
        <dbReference type="ARBA" id="ARBA00023204"/>
    </source>
</evidence>
<evidence type="ECO:0000256" key="14">
    <source>
        <dbReference type="ARBA" id="ARBA00048988"/>
    </source>
</evidence>
<evidence type="ECO:0000256" key="5">
    <source>
        <dbReference type="ARBA" id="ARBA00022806"/>
    </source>
</evidence>
<dbReference type="InterPro" id="IPR027417">
    <property type="entry name" value="P-loop_NTPase"/>
</dbReference>
<evidence type="ECO:0000256" key="7">
    <source>
        <dbReference type="ARBA" id="ARBA00022840"/>
    </source>
</evidence>
<feature type="binding site" evidence="15">
    <location>
        <begin position="37"/>
        <end position="44"/>
    </location>
    <ligand>
        <name>ATP</name>
        <dbReference type="ChEBI" id="CHEBI:30616"/>
    </ligand>
</feature>
<evidence type="ECO:0000256" key="15">
    <source>
        <dbReference type="PROSITE-ProRule" id="PRU00560"/>
    </source>
</evidence>
<reference evidence="18 19" key="1">
    <citation type="submission" date="2018-01" db="EMBL/GenBank/DDBJ databases">
        <title>The draft genome sequence of Cohaesibacter sp. H1304.</title>
        <authorList>
            <person name="Wang N.-N."/>
            <person name="Du Z.-J."/>
        </authorList>
    </citation>
    <scope>NUCLEOTIDE SEQUENCE [LARGE SCALE GENOMIC DNA]</scope>
    <source>
        <strain evidence="18 19">H1304</strain>
    </source>
</reference>
<evidence type="ECO:0000256" key="13">
    <source>
        <dbReference type="ARBA" id="ARBA00034923"/>
    </source>
</evidence>
<dbReference type="OrthoDB" id="9810135at2"/>
<protein>
    <recommendedName>
        <fullName evidence="12">DNA 3'-5' helicase</fullName>
        <ecNumber evidence="12">5.6.2.4</ecNumber>
    </recommendedName>
    <alternativeName>
        <fullName evidence="13">DNA 3'-5' helicase II</fullName>
    </alternativeName>
</protein>
<evidence type="ECO:0000259" key="17">
    <source>
        <dbReference type="PROSITE" id="PS51217"/>
    </source>
</evidence>
<evidence type="ECO:0000256" key="1">
    <source>
        <dbReference type="ARBA" id="ARBA00022722"/>
    </source>
</evidence>
<dbReference type="InterPro" id="IPR038726">
    <property type="entry name" value="PDDEXK_AddAB-type"/>
</dbReference>